<evidence type="ECO:0000313" key="1">
    <source>
        <dbReference type="EMBL" id="ANX13825.1"/>
    </source>
</evidence>
<dbReference type="STRING" id="255247.ABE41_017580"/>
<sequence length="60" mass="6963">MLVCQNHVRKALQILVLPHIKEVSQKAPCCFCQKDARLNVYYSHQSIGYEIKKIHRKPAS</sequence>
<evidence type="ECO:0000313" key="2">
    <source>
        <dbReference type="Proteomes" id="UP000077412"/>
    </source>
</evidence>
<dbReference type="EMBL" id="CP016761">
    <property type="protein sequence ID" value="ANX13825.1"/>
    <property type="molecule type" value="Genomic_DNA"/>
</dbReference>
<organism evidence="1 2">
    <name type="scientific">Fictibacillus arsenicus</name>
    <dbReference type="NCBI Taxonomy" id="255247"/>
    <lineage>
        <taxon>Bacteria</taxon>
        <taxon>Bacillati</taxon>
        <taxon>Bacillota</taxon>
        <taxon>Bacilli</taxon>
        <taxon>Bacillales</taxon>
        <taxon>Fictibacillaceae</taxon>
        <taxon>Fictibacillus</taxon>
    </lineage>
</organism>
<dbReference type="Proteomes" id="UP000077412">
    <property type="component" value="Chromosome"/>
</dbReference>
<protein>
    <recommendedName>
        <fullName evidence="3">CxxH/CxxC protein</fullName>
    </recommendedName>
</protein>
<dbReference type="RefSeq" id="WP_066293182.1">
    <property type="nucleotide sequence ID" value="NZ_CP016761.1"/>
</dbReference>
<gene>
    <name evidence="1" type="ORF">ABE41_017580</name>
</gene>
<name>A0A1B1Z8R7_9BACL</name>
<proteinExistence type="predicted"/>
<dbReference type="AlphaFoldDB" id="A0A1B1Z8R7"/>
<evidence type="ECO:0008006" key="3">
    <source>
        <dbReference type="Google" id="ProtNLM"/>
    </source>
</evidence>
<dbReference type="KEGG" id="far:ABE41_017580"/>
<keyword evidence="2" id="KW-1185">Reference proteome</keyword>
<accession>A0A1B1Z8R7</accession>
<reference evidence="1 2" key="1">
    <citation type="submission" date="2016-08" db="EMBL/GenBank/DDBJ databases">
        <title>Complete genome sequence of Fictibacillus arsenicus G25-54, a strain with toxicity to nematodes and a potential arsenic-resistance activity.</title>
        <authorList>
            <person name="Zheng Z."/>
        </authorList>
    </citation>
    <scope>NUCLEOTIDE SEQUENCE [LARGE SCALE GENOMIC DNA]</scope>
    <source>
        <strain evidence="1 2">G25-54</strain>
    </source>
</reference>